<dbReference type="STRING" id="177439.DP1826"/>
<dbReference type="OrthoDB" id="5459846at2"/>
<gene>
    <name evidence="1" type="ordered locus">DP1826</name>
</gene>
<dbReference type="HOGENOM" id="CLU_2092825_0_0_7"/>
<protein>
    <submittedName>
        <fullName evidence="1">Uncharacterized protein</fullName>
    </submittedName>
</protein>
<dbReference type="KEGG" id="dps:DP1826"/>
<proteinExistence type="predicted"/>
<dbReference type="AlphaFoldDB" id="Q6AM70"/>
<name>Q6AM70_DESPS</name>
<reference evidence="2" key="1">
    <citation type="journal article" date="2004" name="Environ. Microbiol.">
        <title>The genome of Desulfotalea psychrophila, a sulfate-reducing bacterium from permanently cold Arctic sediments.</title>
        <authorList>
            <person name="Rabus R."/>
            <person name="Ruepp A."/>
            <person name="Frickey T."/>
            <person name="Rattei T."/>
            <person name="Fartmann B."/>
            <person name="Stark M."/>
            <person name="Bauer M."/>
            <person name="Zibat A."/>
            <person name="Lombardot T."/>
            <person name="Becker I."/>
            <person name="Amann J."/>
            <person name="Gellner K."/>
            <person name="Teeling H."/>
            <person name="Leuschner W.D."/>
            <person name="Gloeckner F.-O."/>
            <person name="Lupas A.N."/>
            <person name="Amann R."/>
            <person name="Klenk H.-P."/>
        </authorList>
    </citation>
    <scope>NUCLEOTIDE SEQUENCE [LARGE SCALE GENOMIC DNA]</scope>
    <source>
        <strain evidence="2">DSM 12343 / LSv54</strain>
    </source>
</reference>
<evidence type="ECO:0000313" key="1">
    <source>
        <dbReference type="EMBL" id="CAG36555.1"/>
    </source>
</evidence>
<dbReference type="Proteomes" id="UP000000602">
    <property type="component" value="Chromosome"/>
</dbReference>
<dbReference type="RefSeq" id="WP_011189067.1">
    <property type="nucleotide sequence ID" value="NC_006138.1"/>
</dbReference>
<organism evidence="1 2">
    <name type="scientific">Desulfotalea psychrophila (strain LSv54 / DSM 12343)</name>
    <dbReference type="NCBI Taxonomy" id="177439"/>
    <lineage>
        <taxon>Bacteria</taxon>
        <taxon>Pseudomonadati</taxon>
        <taxon>Thermodesulfobacteriota</taxon>
        <taxon>Desulfobulbia</taxon>
        <taxon>Desulfobulbales</taxon>
        <taxon>Desulfocapsaceae</taxon>
        <taxon>Desulfotalea</taxon>
    </lineage>
</organism>
<dbReference type="EMBL" id="CR522870">
    <property type="protein sequence ID" value="CAG36555.1"/>
    <property type="molecule type" value="Genomic_DNA"/>
</dbReference>
<sequence>MKKKLVEASNVESYLCENGTKIYIDKSMVLTPGARDVLNGRRVEFIYGERPGSEGSLATILKGCASANAFSAVAGNENGDYEKFVLGIGAMLKDSYGIVDPAERKRYTKRAIQIIKENI</sequence>
<accession>Q6AM70</accession>
<keyword evidence="2" id="KW-1185">Reference proteome</keyword>
<evidence type="ECO:0000313" key="2">
    <source>
        <dbReference type="Proteomes" id="UP000000602"/>
    </source>
</evidence>